<accession>A0A916Z7K0</accession>
<sequence length="132" mass="14722">MTDHSVLLKERITFLEDRQCREMTILKEQVHTTYESLRPINFLKNSLQEFISQPDLKDSVVDGIAGIATGYVSKKLLVGNSHNPFKKIAGTLFQIAVTTLVVSNSSKIKAMGEVAFKNLFGHETKSKGIDKP</sequence>
<reference evidence="1" key="2">
    <citation type="submission" date="2020-09" db="EMBL/GenBank/DDBJ databases">
        <authorList>
            <person name="Sun Q."/>
            <person name="Zhou Y."/>
        </authorList>
    </citation>
    <scope>NUCLEOTIDE SEQUENCE</scope>
    <source>
        <strain evidence="1">CGMCC 1.15958</strain>
    </source>
</reference>
<name>A0A916Z7K0_9BACT</name>
<organism evidence="1 2">
    <name type="scientific">Emticicia aquatilis</name>
    <dbReference type="NCBI Taxonomy" id="1537369"/>
    <lineage>
        <taxon>Bacteria</taxon>
        <taxon>Pseudomonadati</taxon>
        <taxon>Bacteroidota</taxon>
        <taxon>Cytophagia</taxon>
        <taxon>Cytophagales</taxon>
        <taxon>Leadbetterellaceae</taxon>
        <taxon>Emticicia</taxon>
    </lineage>
</organism>
<dbReference type="EMBL" id="BMKK01000016">
    <property type="protein sequence ID" value="GGD80115.1"/>
    <property type="molecule type" value="Genomic_DNA"/>
</dbReference>
<keyword evidence="2" id="KW-1185">Reference proteome</keyword>
<comment type="caution">
    <text evidence="1">The sequence shown here is derived from an EMBL/GenBank/DDBJ whole genome shotgun (WGS) entry which is preliminary data.</text>
</comment>
<dbReference type="RefSeq" id="WP_188770690.1">
    <property type="nucleotide sequence ID" value="NZ_BMKK01000016.1"/>
</dbReference>
<dbReference type="Proteomes" id="UP000609064">
    <property type="component" value="Unassembled WGS sequence"/>
</dbReference>
<dbReference type="AlphaFoldDB" id="A0A916Z7K0"/>
<reference evidence="1" key="1">
    <citation type="journal article" date="2014" name="Int. J. Syst. Evol. Microbiol.">
        <title>Complete genome sequence of Corynebacterium casei LMG S-19264T (=DSM 44701T), isolated from a smear-ripened cheese.</title>
        <authorList>
            <consortium name="US DOE Joint Genome Institute (JGI-PGF)"/>
            <person name="Walter F."/>
            <person name="Albersmeier A."/>
            <person name="Kalinowski J."/>
            <person name="Ruckert C."/>
        </authorList>
    </citation>
    <scope>NUCLEOTIDE SEQUENCE</scope>
    <source>
        <strain evidence="1">CGMCC 1.15958</strain>
    </source>
</reference>
<evidence type="ECO:0000313" key="1">
    <source>
        <dbReference type="EMBL" id="GGD80115.1"/>
    </source>
</evidence>
<proteinExistence type="predicted"/>
<gene>
    <name evidence="1" type="ORF">GCM10011514_50120</name>
</gene>
<protein>
    <submittedName>
        <fullName evidence="1">Uncharacterized protein</fullName>
    </submittedName>
</protein>
<evidence type="ECO:0000313" key="2">
    <source>
        <dbReference type="Proteomes" id="UP000609064"/>
    </source>
</evidence>